<keyword evidence="1" id="KW-0472">Membrane</keyword>
<evidence type="ECO:0000256" key="1">
    <source>
        <dbReference type="SAM" id="Phobius"/>
    </source>
</evidence>
<comment type="caution">
    <text evidence="2">The sequence shown here is derived from an EMBL/GenBank/DDBJ whole genome shotgun (WGS) entry which is preliminary data.</text>
</comment>
<reference evidence="2 3" key="1">
    <citation type="submission" date="2018-09" db="EMBL/GenBank/DDBJ databases">
        <authorList>
            <person name="Zhu H."/>
        </authorList>
    </citation>
    <scope>NUCLEOTIDE SEQUENCE [LARGE SCALE GENOMIC DNA]</scope>
    <source>
        <strain evidence="2 3">K1W22B-8</strain>
    </source>
</reference>
<feature type="transmembrane region" description="Helical" evidence="1">
    <location>
        <begin position="12"/>
        <end position="32"/>
    </location>
</feature>
<sequence>MDLYTLVKLAHVIGATVLFGTGVGIAFFMLMAHRTGDPALIAHTAGIVVVADTLFTASAVIVQPLTGGALADMTGVPVFSGWIGLSLILYLVTGAFWLPVVWIQWRLRNLARAAARERQPLPPAYFRLYRVWFAFGFPAFAAVVAIIWLMIARPDI</sequence>
<gene>
    <name evidence="2" type="ORF">D3874_19125</name>
</gene>
<dbReference type="Proteomes" id="UP000284605">
    <property type="component" value="Unassembled WGS sequence"/>
</dbReference>
<keyword evidence="1" id="KW-0812">Transmembrane</keyword>
<evidence type="ECO:0000313" key="2">
    <source>
        <dbReference type="EMBL" id="RJF88831.1"/>
    </source>
</evidence>
<feature type="transmembrane region" description="Helical" evidence="1">
    <location>
        <begin position="128"/>
        <end position="151"/>
    </location>
</feature>
<keyword evidence="1" id="KW-1133">Transmembrane helix</keyword>
<name>A0A418WFN2_9PROT</name>
<keyword evidence="3" id="KW-1185">Reference proteome</keyword>
<proteinExistence type="predicted"/>
<evidence type="ECO:0000313" key="3">
    <source>
        <dbReference type="Proteomes" id="UP000284605"/>
    </source>
</evidence>
<dbReference type="Pfam" id="PF10027">
    <property type="entry name" value="DUF2269"/>
    <property type="match status" value="1"/>
</dbReference>
<dbReference type="RefSeq" id="WP_119779725.1">
    <property type="nucleotide sequence ID" value="NZ_QYUK01000011.1"/>
</dbReference>
<dbReference type="EMBL" id="QYUK01000011">
    <property type="protein sequence ID" value="RJF88831.1"/>
    <property type="molecule type" value="Genomic_DNA"/>
</dbReference>
<organism evidence="2 3">
    <name type="scientific">Oleomonas cavernae</name>
    <dbReference type="NCBI Taxonomy" id="2320859"/>
    <lineage>
        <taxon>Bacteria</taxon>
        <taxon>Pseudomonadati</taxon>
        <taxon>Pseudomonadota</taxon>
        <taxon>Alphaproteobacteria</taxon>
        <taxon>Acetobacterales</taxon>
        <taxon>Acetobacteraceae</taxon>
        <taxon>Oleomonas</taxon>
    </lineage>
</organism>
<feature type="transmembrane region" description="Helical" evidence="1">
    <location>
        <begin position="82"/>
        <end position="107"/>
    </location>
</feature>
<feature type="transmembrane region" description="Helical" evidence="1">
    <location>
        <begin position="39"/>
        <end position="62"/>
    </location>
</feature>
<protein>
    <submittedName>
        <fullName evidence="2">DUF2269 domain-containing protein</fullName>
    </submittedName>
</protein>
<dbReference type="OrthoDB" id="9786302at2"/>
<dbReference type="InterPro" id="IPR018729">
    <property type="entry name" value="DUF2269_transmembrane"/>
</dbReference>
<dbReference type="AlphaFoldDB" id="A0A418WFN2"/>
<accession>A0A418WFN2</accession>